<keyword evidence="3" id="KW-1185">Reference proteome</keyword>
<dbReference type="EMBL" id="JANPWB010000003">
    <property type="protein sequence ID" value="KAJ1203387.1"/>
    <property type="molecule type" value="Genomic_DNA"/>
</dbReference>
<protein>
    <recommendedName>
        <fullName evidence="4">FSIP2</fullName>
    </recommendedName>
</protein>
<feature type="region of interest" description="Disordered" evidence="1">
    <location>
        <begin position="686"/>
        <end position="734"/>
    </location>
</feature>
<accession>A0AAV7VT19</accession>
<evidence type="ECO:0000256" key="1">
    <source>
        <dbReference type="SAM" id="MobiDB-lite"/>
    </source>
</evidence>
<reference evidence="2" key="1">
    <citation type="journal article" date="2022" name="bioRxiv">
        <title>Sequencing and chromosome-scale assembly of the giantPleurodeles waltlgenome.</title>
        <authorList>
            <person name="Brown T."/>
            <person name="Elewa A."/>
            <person name="Iarovenko S."/>
            <person name="Subramanian E."/>
            <person name="Araus A.J."/>
            <person name="Petzold A."/>
            <person name="Susuki M."/>
            <person name="Suzuki K.-i.T."/>
            <person name="Hayashi T."/>
            <person name="Toyoda A."/>
            <person name="Oliveira C."/>
            <person name="Osipova E."/>
            <person name="Leigh N.D."/>
            <person name="Simon A."/>
            <person name="Yun M.H."/>
        </authorList>
    </citation>
    <scope>NUCLEOTIDE SEQUENCE</scope>
    <source>
        <strain evidence="2">20211129_DDA</strain>
        <tissue evidence="2">Liver</tissue>
    </source>
</reference>
<sequence length="1322" mass="147252">YTVPLFPTELPPMVPVKTSCDLKWKPAMHEYPTGSGFKDLFSPQSCNWKDFCQRGIRNGNESGKMDNAPLDMITTNIHSLKSLKPQMAKRTDDVFENICKNIIKELKYSFSLVSDFSEVCSTLIGRPQLNDSTPEANSPPQMSDKDISKLEVSYVAKDVTENIFGKLESTVVETGTASTAQQSHKSKEPFNISGKELIYKQPKQMFQYNRQQPTVTFVSQITEELIHTVSNKLEAFAVSKQTCFNITQMTELRNPQTPIFNGQIGSTTRNIVREVTNLISCKNIIQPDDQRVTSDLEREEIKQNALNTGSESSNLFGCIADILKSILGSILKELDQDNNSKTATPKMFPLHERQILLELVTTILNDINTLGGEGIIQSMNSEAAEKEIGLQDFQSDHPLPVMITSQQISPKLSVTGQGNKTETPPVNFAEAVISSDSGQEESSASIHISSTSATDTSQNSETEITDSRTRCENTLQDIEVIASKKKIRPLVKAVEYFVNDTLATIIADKQFPYSSNFAPQDCQIALRCTPESSLSIKHPFATVDVLAFVLHNVESVIKLLSLAFDYNIPSQTATLPTVHCAPFMGLCADLRVYKEGIVDKIHEVPKEYVLQLISIIKKIEGCHGKNALARGIKGTINESPLQFVTQVTTLKDVHELIVHMILTDLIQFLELQYFADYEENQCKNVSKNKIQSNPKRKPRVPIANKNVSGADIARSSPTSSAKQDKCSLLNSSDNSGGTIQKKANTLYLRSKLRKFAKEILSAILNAIQKSAVEENQMKDSKVTTTPENDTIRIICNSLLKAPSVKLEYKRNVDGSREKSTKPLHKPVKRKLRRCVGLPSFISSEMEQVKKQTQHVSHDTTGLAKVLKKPSRILSEYKIETKNPLLLLERVSKLSERDAVVCINKMCPIVKAAKAVISDTLAAIMADIECISFLNNKGNEENVSFGPKYQLNPLFSFSEPSFTRFAIDITETMLKMLSVAFEQAGLFHDTPNGHFMGLCADLWLLKEDVGCLTSLVDVDMSFVNVFPKTDHTTASLTSENQSTLVNTISQHLVRVISNKLFSFIQLDSKSDFLYKRDENQCATNTPLGITLVLKLYPYARGVSEAIFNIINKAIDGEQQNVLLSGIKQAGNKWSLKSTCYSVKVTSAPEVRSMESIGAVQTLCSGQRQTHSNEMDIRNASQSKTFISYNGEHEAKEVNKRSPCPAPKQLDPCYSASKKCASSSVFEQLKNIVEFVFDNVIKNSKEGSTTPQRCRTINTVKQIVIDIFKNYFGDLRLHHSDNSNVDSEFYGREVSDAVRRLCNENADVLSSPAEMKFLVYDVIR</sequence>
<evidence type="ECO:0000313" key="3">
    <source>
        <dbReference type="Proteomes" id="UP001066276"/>
    </source>
</evidence>
<feature type="compositionally biased region" description="Low complexity" evidence="1">
    <location>
        <begin position="434"/>
        <end position="457"/>
    </location>
</feature>
<evidence type="ECO:0008006" key="4">
    <source>
        <dbReference type="Google" id="ProtNLM"/>
    </source>
</evidence>
<name>A0AAV7VT19_PLEWA</name>
<evidence type="ECO:0000313" key="2">
    <source>
        <dbReference type="EMBL" id="KAJ1203387.1"/>
    </source>
</evidence>
<feature type="non-terminal residue" evidence="2">
    <location>
        <position position="1322"/>
    </location>
</feature>
<proteinExistence type="predicted"/>
<feature type="region of interest" description="Disordered" evidence="1">
    <location>
        <begin position="434"/>
        <end position="468"/>
    </location>
</feature>
<comment type="caution">
    <text evidence="2">The sequence shown here is derived from an EMBL/GenBank/DDBJ whole genome shotgun (WGS) entry which is preliminary data.</text>
</comment>
<dbReference type="Proteomes" id="UP001066276">
    <property type="component" value="Chromosome 2_1"/>
</dbReference>
<organism evidence="2 3">
    <name type="scientific">Pleurodeles waltl</name>
    <name type="common">Iberian ribbed newt</name>
    <dbReference type="NCBI Taxonomy" id="8319"/>
    <lineage>
        <taxon>Eukaryota</taxon>
        <taxon>Metazoa</taxon>
        <taxon>Chordata</taxon>
        <taxon>Craniata</taxon>
        <taxon>Vertebrata</taxon>
        <taxon>Euteleostomi</taxon>
        <taxon>Amphibia</taxon>
        <taxon>Batrachia</taxon>
        <taxon>Caudata</taxon>
        <taxon>Salamandroidea</taxon>
        <taxon>Salamandridae</taxon>
        <taxon>Pleurodelinae</taxon>
        <taxon>Pleurodeles</taxon>
    </lineage>
</organism>
<gene>
    <name evidence="2" type="ORF">NDU88_007174</name>
</gene>
<feature type="non-terminal residue" evidence="2">
    <location>
        <position position="1"/>
    </location>
</feature>